<reference evidence="1 2" key="1">
    <citation type="submission" date="2019-11" db="EMBL/GenBank/DDBJ databases">
        <title>Whole genome sequence of Oryza granulata.</title>
        <authorList>
            <person name="Li W."/>
        </authorList>
    </citation>
    <scope>NUCLEOTIDE SEQUENCE [LARGE SCALE GENOMIC DNA]</scope>
    <source>
        <strain evidence="2">cv. Menghai</strain>
        <tissue evidence="1">Leaf</tissue>
    </source>
</reference>
<evidence type="ECO:0000313" key="1">
    <source>
        <dbReference type="EMBL" id="KAF0899258.1"/>
    </source>
</evidence>
<organism evidence="1 2">
    <name type="scientific">Oryza meyeriana var. granulata</name>
    <dbReference type="NCBI Taxonomy" id="110450"/>
    <lineage>
        <taxon>Eukaryota</taxon>
        <taxon>Viridiplantae</taxon>
        <taxon>Streptophyta</taxon>
        <taxon>Embryophyta</taxon>
        <taxon>Tracheophyta</taxon>
        <taxon>Spermatophyta</taxon>
        <taxon>Magnoliopsida</taxon>
        <taxon>Liliopsida</taxon>
        <taxon>Poales</taxon>
        <taxon>Poaceae</taxon>
        <taxon>BOP clade</taxon>
        <taxon>Oryzoideae</taxon>
        <taxon>Oryzeae</taxon>
        <taxon>Oryzinae</taxon>
        <taxon>Oryza</taxon>
        <taxon>Oryza meyeriana</taxon>
    </lineage>
</organism>
<proteinExistence type="predicted"/>
<dbReference type="AlphaFoldDB" id="A0A6G1CFJ4"/>
<dbReference type="EMBL" id="SPHZ02000009">
    <property type="protein sequence ID" value="KAF0899258.1"/>
    <property type="molecule type" value="Genomic_DNA"/>
</dbReference>
<gene>
    <name evidence="1" type="ORF">E2562_015915</name>
</gene>
<dbReference type="PANTHER" id="PTHR34397:SF12">
    <property type="entry name" value="OS07G0424000 PROTEIN"/>
    <property type="match status" value="1"/>
</dbReference>
<evidence type="ECO:0000313" key="2">
    <source>
        <dbReference type="Proteomes" id="UP000479710"/>
    </source>
</evidence>
<dbReference type="PANTHER" id="PTHR34397">
    <property type="entry name" value="OS05G0237600 PROTEIN"/>
    <property type="match status" value="1"/>
</dbReference>
<name>A0A6G1CFJ4_9ORYZ</name>
<dbReference type="OrthoDB" id="680534at2759"/>
<sequence length="179" mass="19514">MGQANSAPQTHGNNPRALRDMLRAAGRGCPPANYRDIVLEDVLVRGGAVLLSRLAELGAKTPACVYFGKVPRGQANLALGRLSLARGSSNRHITEAFTDGELDHLIDGDYDGLEVPVFDSEGRRYDFRCGYSEYTRCYRLVGAEECRRFTTNNNAVRDVAVGKDMHEGFHLSLAGAAAR</sequence>
<protein>
    <submittedName>
        <fullName evidence="1">Uncharacterized protein</fullName>
    </submittedName>
</protein>
<dbReference type="Proteomes" id="UP000479710">
    <property type="component" value="Unassembled WGS sequence"/>
</dbReference>
<keyword evidence="2" id="KW-1185">Reference proteome</keyword>
<accession>A0A6G1CFJ4</accession>
<comment type="caution">
    <text evidence="1">The sequence shown here is derived from an EMBL/GenBank/DDBJ whole genome shotgun (WGS) entry which is preliminary data.</text>
</comment>